<accession>F0P1T5</accession>
<organism evidence="2 3">
    <name type="scientific">Weeksella virosa (strain ATCC 43766 / DSM 16922 / JCM 21250 / CCUG 30538 / CDC 9751 / IAM 14551 / NBRC 16016 / NCTC 11634 / CL345/78)</name>
    <dbReference type="NCBI Taxonomy" id="865938"/>
    <lineage>
        <taxon>Bacteria</taxon>
        <taxon>Pseudomonadati</taxon>
        <taxon>Bacteroidota</taxon>
        <taxon>Flavobacteriia</taxon>
        <taxon>Flavobacteriales</taxon>
        <taxon>Weeksellaceae</taxon>
        <taxon>Weeksella</taxon>
    </lineage>
</organism>
<dbReference type="AlphaFoldDB" id="F0P1T5"/>
<proteinExistence type="predicted"/>
<dbReference type="EMBL" id="CP002455">
    <property type="protein sequence ID" value="ADX68732.1"/>
    <property type="molecule type" value="Genomic_DNA"/>
</dbReference>
<dbReference type="STRING" id="865938.Weevi_2058"/>
<dbReference type="Gene3D" id="3.40.50.720">
    <property type="entry name" value="NAD(P)-binding Rossmann-like Domain"/>
    <property type="match status" value="1"/>
</dbReference>
<dbReference type="InterPro" id="IPR016040">
    <property type="entry name" value="NAD(P)-bd_dom"/>
</dbReference>
<dbReference type="SUPFAM" id="SSF51735">
    <property type="entry name" value="NAD(P)-binding Rossmann-fold domains"/>
    <property type="match status" value="1"/>
</dbReference>
<reference evidence="2 3" key="1">
    <citation type="journal article" date="2011" name="Stand. Genomic Sci.">
        <title>Complete genome sequence of Weeksella virosa type strain (9751).</title>
        <authorList>
            <person name="Lang E."/>
            <person name="Teshima H."/>
            <person name="Lucas S."/>
            <person name="Lapidus A."/>
            <person name="Hammon N."/>
            <person name="Deshpande S."/>
            <person name="Nolan M."/>
            <person name="Cheng J.F."/>
            <person name="Pitluck S."/>
            <person name="Liolios K."/>
            <person name="Pagani I."/>
            <person name="Mikhailova N."/>
            <person name="Ivanova N."/>
            <person name="Mavromatis K."/>
            <person name="Pati A."/>
            <person name="Tapia R."/>
            <person name="Han C."/>
            <person name="Goodwin L."/>
            <person name="Chen A."/>
            <person name="Palaniappan K."/>
            <person name="Land M."/>
            <person name="Hauser L."/>
            <person name="Chang Y.J."/>
            <person name="Jeffries C.D."/>
            <person name="Brambilla E.M."/>
            <person name="Kopitz M."/>
            <person name="Rohde M."/>
            <person name="Goker M."/>
            <person name="Tindall B.J."/>
            <person name="Detter J.C."/>
            <person name="Woyke T."/>
            <person name="Bristow J."/>
            <person name="Eisen J.A."/>
            <person name="Markowitz V."/>
            <person name="Hugenholtz P."/>
            <person name="Klenk H.P."/>
            <person name="Kyrpides N.C."/>
        </authorList>
    </citation>
    <scope>NUCLEOTIDE SEQUENCE [LARGE SCALE GENOMIC DNA]</scope>
    <source>
        <strain evidence="3">ATCC 43766 / DSM 16922 / JCM 21250 / NBRC 16016 / NCTC 11634 / CL345/78</strain>
    </source>
</reference>
<keyword evidence="3" id="KW-1185">Reference proteome</keyword>
<dbReference type="Proteomes" id="UP000008641">
    <property type="component" value="Chromosome"/>
</dbReference>
<dbReference type="Pfam" id="PF13460">
    <property type="entry name" value="NAD_binding_10"/>
    <property type="match status" value="1"/>
</dbReference>
<dbReference type="PANTHER" id="PTHR14097:SF7">
    <property type="entry name" value="OXIDOREDUCTASE HTATIP2"/>
    <property type="match status" value="1"/>
</dbReference>
<dbReference type="PANTHER" id="PTHR14097">
    <property type="entry name" value="OXIDOREDUCTASE HTATIP2"/>
    <property type="match status" value="1"/>
</dbReference>
<name>F0P1T5_WEEVC</name>
<protein>
    <submittedName>
        <fullName evidence="2">Semialdehyde dehydrogenase NAD-binding protein</fullName>
    </submittedName>
</protein>
<feature type="domain" description="NAD(P)-binding" evidence="1">
    <location>
        <begin position="7"/>
        <end position="150"/>
    </location>
</feature>
<gene>
    <name evidence="2" type="ordered locus">Weevi_2058</name>
</gene>
<dbReference type="HOGENOM" id="CLU_071330_2_2_10"/>
<dbReference type="KEGG" id="wvi:Weevi_2058"/>
<evidence type="ECO:0000259" key="1">
    <source>
        <dbReference type="Pfam" id="PF13460"/>
    </source>
</evidence>
<dbReference type="OrthoDB" id="9798632at2"/>
<evidence type="ECO:0000313" key="3">
    <source>
        <dbReference type="Proteomes" id="UP000008641"/>
    </source>
</evidence>
<reference evidence="3" key="2">
    <citation type="journal article" date="2011" name="Stand. Genomic Sci.">
        <title>Complete genome sequence of Weeksella virosa type strain (9751T).</title>
        <authorList>
            <person name="Lang E."/>
            <person name="Teshima H."/>
            <person name="Lucas S."/>
            <person name="Lapidus A."/>
            <person name="Hammon N."/>
            <person name="Deshpande S."/>
            <person name="Nolan M."/>
            <person name="Cheng J."/>
            <person name="Pitluck S."/>
            <person name="Liolios K."/>
            <person name="Pagani I."/>
            <person name="Mikhailova N."/>
            <person name="Ivanova N."/>
            <person name="Mavromatis K."/>
            <person name="Pati A."/>
            <person name="Tapia R."/>
            <person name="Han C."/>
            <person name="Goodwin L."/>
            <person name="Chen A."/>
            <person name="Palaniappan K."/>
            <person name="Land M."/>
            <person name="Hauser L."/>
            <person name="Chang Y."/>
            <person name="Jeffries C."/>
            <person name="Brambilla E."/>
            <person name="Kopitz M."/>
            <person name="Rohde M."/>
            <person name="Goker M."/>
            <person name="Tindall B."/>
            <person name="Detter J."/>
            <person name="Woyke T."/>
            <person name="Bristow J."/>
            <person name="Eisen J."/>
            <person name="Markowitz V."/>
            <person name="Hugenholtz P."/>
            <person name="Klenk H."/>
            <person name="Kyrpides N."/>
        </authorList>
    </citation>
    <scope>NUCLEOTIDE SEQUENCE [LARGE SCALE GENOMIC DNA]</scope>
    <source>
        <strain evidence="3">ATCC 43766 / DSM 16922 / JCM 21250 / NBRC 16016 / NCTC 11634 / CL345/78</strain>
    </source>
</reference>
<sequence>MNALIIGATGATGKELVQQLLEHPAYSSITIFVRKNTFKVHPKLTVHCIDFSKPEKWQQWVVGDVLFSALGTTLKKAGSKKNQWTIDFDYQYTFARIAKENKVPKYVLVSASRANENSIFFYSKMKGKLEKAVEQLKFEQCIIVRPPLLVRPNSDRKGENLAVYVLQFINRIGLLQKQKPLPTYRLAQAMLTVAQKKWPAVHVIEAHEIEAILREV</sequence>
<evidence type="ECO:0000313" key="2">
    <source>
        <dbReference type="EMBL" id="ADX68732.1"/>
    </source>
</evidence>
<dbReference type="InterPro" id="IPR036291">
    <property type="entry name" value="NAD(P)-bd_dom_sf"/>
</dbReference>
<dbReference type="eggNOG" id="COG0702">
    <property type="taxonomic scope" value="Bacteria"/>
</dbReference>